<sequence>YKPTGQVLLVMLQQIKVMLIRYADRTERVLTDNADDLACRVVEMAGYDMTIYTANPVEITSR</sequence>
<reference evidence="2" key="1">
    <citation type="submission" date="2016-10" db="EMBL/GenBank/DDBJ databases">
        <authorList>
            <person name="Varghese N."/>
            <person name="Submissions S."/>
        </authorList>
    </citation>
    <scope>NUCLEOTIDE SEQUENCE [LARGE SCALE GENOMIC DNA]</scope>
    <source>
        <strain evidence="2">CGMCC 1.8946</strain>
    </source>
</reference>
<organism evidence="1 2">
    <name type="scientific">Paenibacillus tianmuensis</name>
    <dbReference type="NCBI Taxonomy" id="624147"/>
    <lineage>
        <taxon>Bacteria</taxon>
        <taxon>Bacillati</taxon>
        <taxon>Bacillota</taxon>
        <taxon>Bacilli</taxon>
        <taxon>Bacillales</taxon>
        <taxon>Paenibacillaceae</taxon>
        <taxon>Paenibacillus</taxon>
    </lineage>
</organism>
<name>A0A1G4T4L5_9BACL</name>
<accession>A0A1G4T4L5</accession>
<feature type="non-terminal residue" evidence="1">
    <location>
        <position position="1"/>
    </location>
</feature>
<keyword evidence="2" id="KW-1185">Reference proteome</keyword>
<proteinExistence type="predicted"/>
<gene>
    <name evidence="1" type="ORF">SAMN04487970_104253</name>
</gene>
<evidence type="ECO:0000313" key="1">
    <source>
        <dbReference type="EMBL" id="SCW76364.1"/>
    </source>
</evidence>
<evidence type="ECO:0000313" key="2">
    <source>
        <dbReference type="Proteomes" id="UP000198601"/>
    </source>
</evidence>
<protein>
    <submittedName>
        <fullName evidence="1">Uncharacterized protein</fullName>
    </submittedName>
</protein>
<dbReference type="AlphaFoldDB" id="A0A1G4T4L5"/>
<dbReference type="EMBL" id="FMTT01000042">
    <property type="protein sequence ID" value="SCW76364.1"/>
    <property type="molecule type" value="Genomic_DNA"/>
</dbReference>
<dbReference type="Proteomes" id="UP000198601">
    <property type="component" value="Unassembled WGS sequence"/>
</dbReference>